<name>A0A653A1B2_UNCDX</name>
<reference evidence="1" key="1">
    <citation type="submission" date="2018-07" db="EMBL/GenBank/DDBJ databases">
        <authorList>
            <consortium name="Genoscope - CEA"/>
            <person name="William W."/>
        </authorList>
    </citation>
    <scope>NUCLEOTIDE SEQUENCE</scope>
    <source>
        <strain evidence="1">IK1</strain>
    </source>
</reference>
<proteinExistence type="predicted"/>
<dbReference type="AlphaFoldDB" id="A0A653A1B2"/>
<accession>A0A653A1B2</accession>
<sequence length="23" mass="2814">MSESFMEIYGLKFCLMTQQHLNY</sequence>
<evidence type="ECO:0000313" key="1">
    <source>
        <dbReference type="EMBL" id="VBB41823.1"/>
    </source>
</evidence>
<organism evidence="1">
    <name type="scientific">Uncultured Desulfatiglans sp</name>
    <dbReference type="NCBI Taxonomy" id="1748965"/>
    <lineage>
        <taxon>Bacteria</taxon>
        <taxon>Pseudomonadati</taxon>
        <taxon>Thermodesulfobacteriota</taxon>
        <taxon>Desulfobacteria</taxon>
        <taxon>Desulfatiglandales</taxon>
        <taxon>Desulfatiglandaceae</taxon>
        <taxon>Desulfatiglans</taxon>
        <taxon>environmental samples</taxon>
    </lineage>
</organism>
<protein>
    <submittedName>
        <fullName evidence="1">Uncharacterized protein</fullName>
    </submittedName>
</protein>
<gene>
    <name evidence="1" type="ORF">TRIP_B180018</name>
</gene>
<dbReference type="EMBL" id="UPXX01000010">
    <property type="protein sequence ID" value="VBB41823.1"/>
    <property type="molecule type" value="Genomic_DNA"/>
</dbReference>